<keyword evidence="5" id="KW-0809">Transit peptide</keyword>
<accession>A0A8H4GWS5</accession>
<dbReference type="GO" id="GO:0005739">
    <property type="term" value="C:mitochondrion"/>
    <property type="evidence" value="ECO:0007669"/>
    <property type="project" value="UniProtKB-SubCell"/>
</dbReference>
<dbReference type="PANTHER" id="PTHR36091:SF1">
    <property type="entry name" value="ALTERED INHERITANCE OF MITOCHONDRIA PROTEIN 9, MITOCHONDRIAL"/>
    <property type="match status" value="1"/>
</dbReference>
<dbReference type="InterPro" id="IPR002575">
    <property type="entry name" value="Aminoglycoside_PTrfase"/>
</dbReference>
<keyword evidence="12" id="KW-1185">Reference proteome</keyword>
<evidence type="ECO:0000259" key="9">
    <source>
        <dbReference type="Pfam" id="PF01636"/>
    </source>
</evidence>
<dbReference type="GO" id="GO:0008654">
    <property type="term" value="P:phospholipid biosynthetic process"/>
    <property type="evidence" value="ECO:0007669"/>
    <property type="project" value="InterPro"/>
</dbReference>
<dbReference type="Proteomes" id="UP000653565">
    <property type="component" value="Unassembled WGS sequence"/>
</dbReference>
<dbReference type="Pfam" id="PF01636">
    <property type="entry name" value="APH"/>
    <property type="match status" value="1"/>
</dbReference>
<protein>
    <recommendedName>
        <fullName evidence="3">Altered inheritance of mitochondria protein 9, mitochondrial</fullName>
    </recommendedName>
    <alternativeName>
        <fullName evidence="8">Found in mitochondrial proteome protein 29</fullName>
    </alternativeName>
</protein>
<dbReference type="AlphaFoldDB" id="A0A8H4GWS5"/>
<proteinExistence type="inferred from homology"/>
<keyword evidence="6" id="KW-0496">Mitochondrion</keyword>
<evidence type="ECO:0000256" key="4">
    <source>
        <dbReference type="ARBA" id="ARBA00022793"/>
    </source>
</evidence>
<dbReference type="OrthoDB" id="5973539at2759"/>
<sequence length="929" mass="105736">MATSAVQVPLRDPWASTDFGAIHRWRTNVIKKAAVRPVSELDPAVQNLLDLLNKKELGLGELANKMLNEVPQTPTYDFDPSGQFGRISDYQHMVQCINGILYTAPAWQHDAYKAGLIGVPFNALFNWPLATESGYRFFKNPKVNTCLRDILQAHGDYLRDPARDSKEVLPSWFTKEPLELMTEKASPYWPNGTKKSFEEIYDCDPSDKYWGFLTWDDFFARKFRQGVRPVDHPDKNHDPDEPSKAVLVNACESVVYRCEENVQKNARFWLKGQPYSLADMLDFDETVDKFVGGTVYQAWLAAECYHRWHSPVSGTVRKTKKVQGTYFSALREYGFPEVSGNRNIPDPSGPNLSQRYITAVGTRALIFIEADNPTIGLMCFIAVGMDEISSCDITVHEGQKVMKGDELEVQLDWKRDAQPPYSDVQFDQHTIIPVNSWLAYARPTSWEAEKLAARYRKFNLPALLDAAVNVTGLEDVQCIKVLKCVEGQCNKALLLTMSTGQEIVAKMPNPNAGPSFYTTASEVATRQFLRDRLGIPIPRIYAWSAEVSNTLGVEYILEAKATGHPLGSLWDELTLASRLDIVKQIVDIEKKLASISFPKHGCIYYQSDLESRQPIPSFTLMDHNPGLPQFAIGPLTHPKYWQGERASMGLDRGPWISIADYATAIGKNEMQWANEHAQPRMNYQRSSDEPETAGDYISLLQRYTKLAPFLVPPSADSERTITLSHPDLHLDNIFIDPRTNQITSIIDWQHASASPVFLQRPFPQMLELSQNPQAERQVIEKQLLEFYFEALKSMDPLQWKVLSEPLHAIRTDPISLIFCCWDREDLFSLRNAIIAAIARWDDISDGETKCPIEFSGKELEQHQSEMELIEGISMILHQLHNSGLISLGGMVAPERYEDARKWNDYFKQEFINLAEDEKRRELHEKVWPF</sequence>
<dbReference type="GO" id="GO:0004609">
    <property type="term" value="F:phosphatidylserine decarboxylase activity"/>
    <property type="evidence" value="ECO:0007669"/>
    <property type="project" value="InterPro"/>
</dbReference>
<name>A0A8H4GWS5_9EURO</name>
<dbReference type="Pfam" id="PF12588">
    <property type="entry name" value="PSDC"/>
    <property type="match status" value="1"/>
</dbReference>
<dbReference type="Gene3D" id="3.90.1200.10">
    <property type="match status" value="1"/>
</dbReference>
<comment type="similarity">
    <text evidence="2">Belongs to the AIM9 family.</text>
</comment>
<evidence type="ECO:0000256" key="1">
    <source>
        <dbReference type="ARBA" id="ARBA00004173"/>
    </source>
</evidence>
<gene>
    <name evidence="11" type="ORF">CNMCM6805_001153</name>
</gene>
<feature type="domain" description="Aminoglycoside phosphotransferase" evidence="9">
    <location>
        <begin position="498"/>
        <end position="756"/>
    </location>
</feature>
<evidence type="ECO:0000256" key="7">
    <source>
        <dbReference type="ARBA" id="ARBA00023239"/>
    </source>
</evidence>
<dbReference type="Pfam" id="PF02666">
    <property type="entry name" value="PS_Dcarbxylase"/>
    <property type="match status" value="1"/>
</dbReference>
<comment type="caution">
    <text evidence="11">The sequence shown here is derived from an EMBL/GenBank/DDBJ whole genome shotgun (WGS) entry which is preliminary data.</text>
</comment>
<reference evidence="11" key="2">
    <citation type="submission" date="2020-04" db="EMBL/GenBank/DDBJ databases">
        <authorList>
            <person name="Santos R.A.C."/>
            <person name="Steenwyk J.L."/>
            <person name="Rivero-Menendez O."/>
            <person name="Mead M.E."/>
            <person name="Silva L.P."/>
            <person name="Bastos R.W."/>
            <person name="Alastruey-Izquierdo A."/>
            <person name="Goldman G.H."/>
            <person name="Rokas A."/>
        </authorList>
    </citation>
    <scope>NUCLEOTIDE SEQUENCE</scope>
    <source>
        <strain evidence="11">CNM-CM6805</strain>
    </source>
</reference>
<organism evidence="11 12">
    <name type="scientific">Aspergillus fumigatiaffinis</name>
    <dbReference type="NCBI Taxonomy" id="340414"/>
    <lineage>
        <taxon>Eukaryota</taxon>
        <taxon>Fungi</taxon>
        <taxon>Dikarya</taxon>
        <taxon>Ascomycota</taxon>
        <taxon>Pezizomycotina</taxon>
        <taxon>Eurotiomycetes</taxon>
        <taxon>Eurotiomycetidae</taxon>
        <taxon>Eurotiales</taxon>
        <taxon>Aspergillaceae</taxon>
        <taxon>Aspergillus</taxon>
        <taxon>Aspergillus subgen. Fumigati</taxon>
    </lineage>
</organism>
<dbReference type="EMBL" id="JAAAPX010000126">
    <property type="protein sequence ID" value="KAF4229761.1"/>
    <property type="molecule type" value="Genomic_DNA"/>
</dbReference>
<evidence type="ECO:0000313" key="11">
    <source>
        <dbReference type="EMBL" id="KAF4229761.1"/>
    </source>
</evidence>
<evidence type="ECO:0000256" key="5">
    <source>
        <dbReference type="ARBA" id="ARBA00022946"/>
    </source>
</evidence>
<dbReference type="SUPFAM" id="SSF56112">
    <property type="entry name" value="Protein kinase-like (PK-like)"/>
    <property type="match status" value="1"/>
</dbReference>
<keyword evidence="7" id="KW-0456">Lyase</keyword>
<evidence type="ECO:0000256" key="2">
    <source>
        <dbReference type="ARBA" id="ARBA00005543"/>
    </source>
</evidence>
<evidence type="ECO:0000256" key="3">
    <source>
        <dbReference type="ARBA" id="ARBA00016197"/>
    </source>
</evidence>
<keyword evidence="4" id="KW-0210">Decarboxylase</keyword>
<evidence type="ECO:0000256" key="8">
    <source>
        <dbReference type="ARBA" id="ARBA00031849"/>
    </source>
</evidence>
<evidence type="ECO:0000313" key="12">
    <source>
        <dbReference type="Proteomes" id="UP000653565"/>
    </source>
</evidence>
<evidence type="ECO:0000259" key="10">
    <source>
        <dbReference type="Pfam" id="PF12588"/>
    </source>
</evidence>
<reference evidence="11" key="1">
    <citation type="journal article" date="2020" name="bioRxiv">
        <title>Genomic and phenotypic heterogeneity of clinical isolates of the human pathogens Aspergillus fumigatus, Aspergillus lentulus and Aspergillus fumigatiaffinis.</title>
        <authorList>
            <person name="dos Santos R.A.C."/>
            <person name="Steenwyk J.L."/>
            <person name="Rivero-Menendez O."/>
            <person name="Mead M.E."/>
            <person name="Silva L.P."/>
            <person name="Bastos R.W."/>
            <person name="Alastruey-Izquierdo A."/>
            <person name="Goldman G.H."/>
            <person name="Rokas A."/>
        </authorList>
    </citation>
    <scope>NUCLEOTIDE SEQUENCE</scope>
    <source>
        <strain evidence="11">CNM-CM6805</strain>
    </source>
</reference>
<dbReference type="InterPro" id="IPR022237">
    <property type="entry name" value="PsiD-like"/>
</dbReference>
<comment type="subcellular location">
    <subcellularLocation>
        <location evidence="1">Mitochondrion</location>
    </subcellularLocation>
</comment>
<dbReference type="PANTHER" id="PTHR36091">
    <property type="entry name" value="ALTERED INHERITANCE OF MITOCHONDRIA PROTEIN 9, MITOCHONDRIAL"/>
    <property type="match status" value="1"/>
</dbReference>
<feature type="domain" description="L-tryptophan decarboxylase PsiD-like" evidence="10">
    <location>
        <begin position="43"/>
        <end position="177"/>
    </location>
</feature>
<dbReference type="InterPro" id="IPR011009">
    <property type="entry name" value="Kinase-like_dom_sf"/>
</dbReference>
<evidence type="ECO:0000256" key="6">
    <source>
        <dbReference type="ARBA" id="ARBA00023128"/>
    </source>
</evidence>
<dbReference type="InterPro" id="IPR003817">
    <property type="entry name" value="PS_Dcarbxylase"/>
</dbReference>
<dbReference type="InterPro" id="IPR051035">
    <property type="entry name" value="Mito_inheritance_9"/>
</dbReference>